<evidence type="ECO:0000256" key="7">
    <source>
        <dbReference type="ARBA" id="ARBA00023609"/>
    </source>
</evidence>
<gene>
    <name evidence="11" type="ORF">HMPREF9080_00586</name>
</gene>
<keyword evidence="5" id="KW-0472">Membrane</keyword>
<dbReference type="SUPFAM" id="SSF48452">
    <property type="entry name" value="TPR-like"/>
    <property type="match status" value="1"/>
</dbReference>
<evidence type="ECO:0000256" key="4">
    <source>
        <dbReference type="ARBA" id="ARBA00022729"/>
    </source>
</evidence>
<evidence type="ECO:0000313" key="11">
    <source>
        <dbReference type="EMBL" id="EHM55621.1"/>
    </source>
</evidence>
<dbReference type="InterPro" id="IPR057556">
    <property type="entry name" value="TPR_Slam"/>
</dbReference>
<feature type="signal peptide" evidence="8">
    <location>
        <begin position="1"/>
        <end position="38"/>
    </location>
</feature>
<comment type="similarity">
    <text evidence="7">Belongs to the Slam family.</text>
</comment>
<dbReference type="Gene3D" id="1.25.40.10">
    <property type="entry name" value="Tetratricopeptide repeat domain"/>
    <property type="match status" value="1"/>
</dbReference>
<comment type="caution">
    <text evidence="11">The sequence shown here is derived from an EMBL/GenBank/DDBJ whole genome shotgun (WGS) entry which is preliminary data.</text>
</comment>
<dbReference type="GO" id="GO:0009279">
    <property type="term" value="C:cell outer membrane"/>
    <property type="evidence" value="ECO:0007669"/>
    <property type="project" value="UniProtKB-SubCell"/>
</dbReference>
<keyword evidence="4 8" id="KW-0732">Signal</keyword>
<evidence type="ECO:0000313" key="12">
    <source>
        <dbReference type="Proteomes" id="UP000004750"/>
    </source>
</evidence>
<feature type="chain" id="PRO_5003529510" description="Tetratricopeptide repeat protein" evidence="8">
    <location>
        <begin position="39"/>
        <end position="523"/>
    </location>
</feature>
<evidence type="ECO:0000256" key="3">
    <source>
        <dbReference type="ARBA" id="ARBA00022692"/>
    </source>
</evidence>
<sequence>MPRFHRQHRNLKMTTKTTITLQLTLASGILFAAMPAVAQNAPPPSRALPVDIDRGNERLSEDDVGKNVRLPQVPAVKPAAPTTLPSDAQAAKEDVVYTPEELANNPEQLEKLLVEAIRLNEVEGLKVLLPLYAKVDASRRDDSLIDWGNAIIAMNEGRTAEAVTLYRKLIANLPDNRMLRFQTALALYRNNELLAAKEQLQKLRSGDVSEADRKTLDEFIAAIDRRDSWSFSGSLSYIHDNNVNNVAPKGTRFRLSNGRSLESNRDQEKANGISYNLDADKKWSITDNYYASLHGSLSGSYYFHKRNYNDVTTRVAAGGGFRNNKIDLEITPFVQKRLYGRGSNGDNKLHAYSNSAGLSASNSYWINPKWRLNTNAEFSYDKYVRTYDYLDGKRISLSNTLTYTPNQKQYWFAGLDLSHKGARSASDGYDRFNTRLGWGQEWGKGISTRLMGSYGKRYAKGVDFFNIDREDKEYNANLSVWHRGIHFFGITPRLVFSYSKIDSNNRFYSYDASKIYMDFTKTF</sequence>
<keyword evidence="6" id="KW-0998">Cell outer membrane</keyword>
<protein>
    <recommendedName>
        <fullName evidence="13">Tetratricopeptide repeat protein</fullName>
    </recommendedName>
</protein>
<keyword evidence="2" id="KW-1134">Transmembrane beta strand</keyword>
<dbReference type="InterPro" id="IPR007655">
    <property type="entry name" value="Slam_C"/>
</dbReference>
<comment type="subcellular location">
    <subcellularLocation>
        <location evidence="1">Cell outer membrane</location>
        <topology evidence="1">Multi-pass membrane protein</topology>
    </subcellularLocation>
</comment>
<evidence type="ECO:0000256" key="6">
    <source>
        <dbReference type="ARBA" id="ARBA00023237"/>
    </source>
</evidence>
<accession>G9ZCV7</accession>
<dbReference type="EMBL" id="AGCM01000028">
    <property type="protein sequence ID" value="EHM55621.1"/>
    <property type="molecule type" value="Genomic_DNA"/>
</dbReference>
<dbReference type="InterPro" id="IPR011990">
    <property type="entry name" value="TPR-like_helical_dom_sf"/>
</dbReference>
<dbReference type="PATRIC" id="fig|797473.3.peg.483"/>
<dbReference type="Proteomes" id="UP000004750">
    <property type="component" value="Unassembled WGS sequence"/>
</dbReference>
<feature type="domain" description="Surface lipoprotein assembly modifier C-terminal" evidence="9">
    <location>
        <begin position="229"/>
        <end position="523"/>
    </location>
</feature>
<keyword evidence="3" id="KW-0812">Transmembrane</keyword>
<organism evidence="11 12">
    <name type="scientific">Cardiobacterium valvarum F0432</name>
    <dbReference type="NCBI Taxonomy" id="797473"/>
    <lineage>
        <taxon>Bacteria</taxon>
        <taxon>Pseudomonadati</taxon>
        <taxon>Pseudomonadota</taxon>
        <taxon>Gammaproteobacteria</taxon>
        <taxon>Cardiobacteriales</taxon>
        <taxon>Cardiobacteriaceae</taxon>
        <taxon>Cardiobacterium</taxon>
    </lineage>
</organism>
<evidence type="ECO:0000256" key="8">
    <source>
        <dbReference type="SAM" id="SignalP"/>
    </source>
</evidence>
<proteinExistence type="inferred from homology"/>
<evidence type="ECO:0000259" key="10">
    <source>
        <dbReference type="Pfam" id="PF24575"/>
    </source>
</evidence>
<dbReference type="AlphaFoldDB" id="G9ZCV7"/>
<dbReference type="Pfam" id="PF04575">
    <property type="entry name" value="SlipAM"/>
    <property type="match status" value="1"/>
</dbReference>
<evidence type="ECO:0000259" key="9">
    <source>
        <dbReference type="Pfam" id="PF04575"/>
    </source>
</evidence>
<reference evidence="11 12" key="1">
    <citation type="submission" date="2011-08" db="EMBL/GenBank/DDBJ databases">
        <authorList>
            <person name="Weinstock G."/>
            <person name="Sodergren E."/>
            <person name="Clifton S."/>
            <person name="Fulton L."/>
            <person name="Fulton B."/>
            <person name="Courtney L."/>
            <person name="Fronick C."/>
            <person name="Harrison M."/>
            <person name="Strong C."/>
            <person name="Farmer C."/>
            <person name="Delahaunty K."/>
            <person name="Markovic C."/>
            <person name="Hall O."/>
            <person name="Minx P."/>
            <person name="Tomlinson C."/>
            <person name="Mitreva M."/>
            <person name="Hou S."/>
            <person name="Chen J."/>
            <person name="Wollam A."/>
            <person name="Pepin K.H."/>
            <person name="Johnson M."/>
            <person name="Bhonagiri V."/>
            <person name="Zhang X."/>
            <person name="Suruliraj S."/>
            <person name="Warren W."/>
            <person name="Chinwalla A."/>
            <person name="Mardis E.R."/>
            <person name="Wilson R.K."/>
        </authorList>
    </citation>
    <scope>NUCLEOTIDE SEQUENCE [LARGE SCALE GENOMIC DNA]</scope>
    <source>
        <strain evidence="11 12">F0432</strain>
    </source>
</reference>
<dbReference type="Pfam" id="PF24575">
    <property type="entry name" value="TPR_Slam"/>
    <property type="match status" value="1"/>
</dbReference>
<name>G9ZCV7_9GAMM</name>
<evidence type="ECO:0000256" key="2">
    <source>
        <dbReference type="ARBA" id="ARBA00022452"/>
    </source>
</evidence>
<dbReference type="STRING" id="797473.HMPREF9080_00586"/>
<dbReference type="HOGENOM" id="CLU_034927_1_0_6"/>
<feature type="domain" description="Surface lipoprotein assembly modifier N-terminal TPR repeats region" evidence="10">
    <location>
        <begin position="97"/>
        <end position="200"/>
    </location>
</feature>
<evidence type="ECO:0000256" key="1">
    <source>
        <dbReference type="ARBA" id="ARBA00004571"/>
    </source>
</evidence>
<evidence type="ECO:0000256" key="5">
    <source>
        <dbReference type="ARBA" id="ARBA00023136"/>
    </source>
</evidence>
<evidence type="ECO:0008006" key="13">
    <source>
        <dbReference type="Google" id="ProtNLM"/>
    </source>
</evidence>